<dbReference type="InterPro" id="IPR011701">
    <property type="entry name" value="MFS"/>
</dbReference>
<feature type="transmembrane region" description="Helical" evidence="4">
    <location>
        <begin position="63"/>
        <end position="84"/>
    </location>
</feature>
<dbReference type="Proteomes" id="UP000199409">
    <property type="component" value="Unassembled WGS sequence"/>
</dbReference>
<keyword evidence="6" id="KW-1185">Reference proteome</keyword>
<gene>
    <name evidence="5" type="ORF">SAMN05660420_03078</name>
</gene>
<evidence type="ECO:0000256" key="1">
    <source>
        <dbReference type="ARBA" id="ARBA00022692"/>
    </source>
</evidence>
<keyword evidence="2 4" id="KW-1133">Transmembrane helix</keyword>
<dbReference type="Pfam" id="PF07690">
    <property type="entry name" value="MFS_1"/>
    <property type="match status" value="1"/>
</dbReference>
<dbReference type="CDD" id="cd06174">
    <property type="entry name" value="MFS"/>
    <property type="match status" value="1"/>
</dbReference>
<evidence type="ECO:0000313" key="5">
    <source>
        <dbReference type="EMBL" id="SEA75403.1"/>
    </source>
</evidence>
<feature type="transmembrane region" description="Helical" evidence="4">
    <location>
        <begin position="125"/>
        <end position="144"/>
    </location>
</feature>
<dbReference type="AlphaFoldDB" id="A0A1H4DRL1"/>
<dbReference type="InterPro" id="IPR036259">
    <property type="entry name" value="MFS_trans_sf"/>
</dbReference>
<dbReference type="SUPFAM" id="SSF103473">
    <property type="entry name" value="MFS general substrate transporter"/>
    <property type="match status" value="1"/>
</dbReference>
<dbReference type="OrthoDB" id="199378at2"/>
<evidence type="ECO:0000256" key="2">
    <source>
        <dbReference type="ARBA" id="ARBA00022989"/>
    </source>
</evidence>
<reference evidence="5 6" key="1">
    <citation type="submission" date="2016-10" db="EMBL/GenBank/DDBJ databases">
        <authorList>
            <person name="de Groot N.N."/>
        </authorList>
    </citation>
    <scope>NUCLEOTIDE SEQUENCE [LARGE SCALE GENOMIC DNA]</scope>
    <source>
        <strain evidence="5 6">DSM 7343</strain>
    </source>
</reference>
<keyword evidence="3 4" id="KW-0472">Membrane</keyword>
<feature type="transmembrane region" description="Helical" evidence="4">
    <location>
        <begin position="156"/>
        <end position="180"/>
    </location>
</feature>
<feature type="transmembrane region" description="Helical" evidence="4">
    <location>
        <begin position="315"/>
        <end position="339"/>
    </location>
</feature>
<dbReference type="Gene3D" id="1.20.1250.20">
    <property type="entry name" value="MFS general substrate transporter like domains"/>
    <property type="match status" value="1"/>
</dbReference>
<sequence>MAKGDTPATDWFLSILLKLVKVKQEEIQPLLWSFSYFFVLLCSYYILRPLRDEMGIAGGVENLQWLFTGTFVAMLVAVPMFGWISSRYPRKQFLPLVYLFFISNLLIFYFLFYFGWSYTWIARSFFIWTSVFNLFIVSVFWSFMADLFNDNQARRLFGFVAAGGTAGALAGPTITVILAAPLGTTNLLLISVIGLVWAILSIHRLNSWNDKNTASVTSPSPQILKSVKDTNPALGGGVFDGLRMIMTSPYLFGICLLILLYTTLSTFLYFQQAQIIHDSFSDAAQRTTVFAAMDLATNALTIFFQFFLTSRIIKLLGLGWALALIPLLLSVGFLALAFVPTLGVMVCVQVARRSGNYALMKPAREILFVVLDKEQKYKAKNIIDTVIYRSGDVVSAWVYAGLQALGLGLAAIALIAVPLCGAWAWISYRLGKQQKLQANEKEMTT</sequence>
<feature type="transmembrane region" description="Helical" evidence="4">
    <location>
        <begin position="30"/>
        <end position="47"/>
    </location>
</feature>
<proteinExistence type="predicted"/>
<feature type="transmembrane region" description="Helical" evidence="4">
    <location>
        <begin position="96"/>
        <end position="119"/>
    </location>
</feature>
<name>A0A1H4DRL1_9BACT</name>
<feature type="transmembrane region" description="Helical" evidence="4">
    <location>
        <begin position="186"/>
        <end position="205"/>
    </location>
</feature>
<protein>
    <submittedName>
        <fullName evidence="5">ATP:ADP antiporter, AAA family</fullName>
    </submittedName>
</protein>
<dbReference type="GO" id="GO:0022857">
    <property type="term" value="F:transmembrane transporter activity"/>
    <property type="evidence" value="ECO:0007669"/>
    <property type="project" value="InterPro"/>
</dbReference>
<dbReference type="PANTHER" id="PTHR43596">
    <property type="entry name" value="ADP,ATP CARRIER PROTEIN"/>
    <property type="match status" value="1"/>
</dbReference>
<evidence type="ECO:0000256" key="3">
    <source>
        <dbReference type="ARBA" id="ARBA00023136"/>
    </source>
</evidence>
<feature type="transmembrane region" description="Helical" evidence="4">
    <location>
        <begin position="404"/>
        <end position="426"/>
    </location>
</feature>
<accession>A0A1H4DRL1</accession>
<keyword evidence="1 4" id="KW-0812">Transmembrane</keyword>
<dbReference type="EMBL" id="FNQN01000011">
    <property type="protein sequence ID" value="SEA75403.1"/>
    <property type="molecule type" value="Genomic_DNA"/>
</dbReference>
<dbReference type="RefSeq" id="WP_092350444.1">
    <property type="nucleotide sequence ID" value="NZ_FNQN01000011.1"/>
</dbReference>
<evidence type="ECO:0000313" key="6">
    <source>
        <dbReference type="Proteomes" id="UP000199409"/>
    </source>
</evidence>
<dbReference type="PANTHER" id="PTHR43596:SF1">
    <property type="entry name" value="ADP,ATP CARRIER PROTEIN"/>
    <property type="match status" value="1"/>
</dbReference>
<feature type="transmembrane region" description="Helical" evidence="4">
    <location>
        <begin position="290"/>
        <end position="308"/>
    </location>
</feature>
<feature type="transmembrane region" description="Helical" evidence="4">
    <location>
        <begin position="250"/>
        <end position="270"/>
    </location>
</feature>
<organism evidence="5 6">
    <name type="scientific">Desulfuromusa kysingii</name>
    <dbReference type="NCBI Taxonomy" id="37625"/>
    <lineage>
        <taxon>Bacteria</taxon>
        <taxon>Pseudomonadati</taxon>
        <taxon>Thermodesulfobacteriota</taxon>
        <taxon>Desulfuromonadia</taxon>
        <taxon>Desulfuromonadales</taxon>
        <taxon>Geopsychrobacteraceae</taxon>
        <taxon>Desulfuromusa</taxon>
    </lineage>
</organism>
<evidence type="ECO:0000256" key="4">
    <source>
        <dbReference type="SAM" id="Phobius"/>
    </source>
</evidence>